<protein>
    <submittedName>
        <fullName evidence="3">Uncharacterized protein</fullName>
    </submittedName>
</protein>
<evidence type="ECO:0000313" key="4">
    <source>
        <dbReference type="Proteomes" id="UP000558488"/>
    </source>
</evidence>
<dbReference type="EMBL" id="JACAGB010000018">
    <property type="protein sequence ID" value="KAF6316195.1"/>
    <property type="molecule type" value="Genomic_DNA"/>
</dbReference>
<reference evidence="3 4" key="1">
    <citation type="journal article" date="2020" name="Nature">
        <title>Six reference-quality genomes reveal evolution of bat adaptations.</title>
        <authorList>
            <person name="Jebb D."/>
            <person name="Huang Z."/>
            <person name="Pippel M."/>
            <person name="Hughes G.M."/>
            <person name="Lavrichenko K."/>
            <person name="Devanna P."/>
            <person name="Winkler S."/>
            <person name="Jermiin L.S."/>
            <person name="Skirmuntt E.C."/>
            <person name="Katzourakis A."/>
            <person name="Burkitt-Gray L."/>
            <person name="Ray D.A."/>
            <person name="Sullivan K.A.M."/>
            <person name="Roscito J.G."/>
            <person name="Kirilenko B.M."/>
            <person name="Davalos L.M."/>
            <person name="Corthals A.P."/>
            <person name="Power M.L."/>
            <person name="Jones G."/>
            <person name="Ransome R.D."/>
            <person name="Dechmann D.K.N."/>
            <person name="Locatelli A.G."/>
            <person name="Puechmaille S.J."/>
            <person name="Fedrigo O."/>
            <person name="Jarvis E.D."/>
            <person name="Hiller M."/>
            <person name="Vernes S.C."/>
            <person name="Myers E.W."/>
            <person name="Teeling E.C."/>
        </authorList>
    </citation>
    <scope>NUCLEOTIDE SEQUENCE [LARGE SCALE GENOMIC DNA]</scope>
    <source>
        <strain evidence="3">MPipKuh1</strain>
        <tissue evidence="3">Flight muscle</tissue>
    </source>
</reference>
<sequence length="142" mass="16221">MFTTVNLLLPTLVYSLSLRLRHRVFPLSSSLQQEKGGKGQSYRPECTSPPLHHHSPEVDNGELTYYSDSDFWIQLPCAGKPVKQAADWGPCRKAHRTACCGLIPSRNPHQSRHNTVRVIRMWTRPLRSRLAFCLLVSRSVNR</sequence>
<keyword evidence="4" id="KW-1185">Reference proteome</keyword>
<feature type="region of interest" description="Disordered" evidence="1">
    <location>
        <begin position="30"/>
        <end position="54"/>
    </location>
</feature>
<keyword evidence="2" id="KW-0732">Signal</keyword>
<gene>
    <name evidence="3" type="ORF">mPipKuh1_008706</name>
</gene>
<evidence type="ECO:0000313" key="3">
    <source>
        <dbReference type="EMBL" id="KAF6316195.1"/>
    </source>
</evidence>
<proteinExistence type="predicted"/>
<name>A0A7J7UTH5_PIPKU</name>
<dbReference type="Proteomes" id="UP000558488">
    <property type="component" value="Unassembled WGS sequence"/>
</dbReference>
<feature type="signal peptide" evidence="2">
    <location>
        <begin position="1"/>
        <end position="15"/>
    </location>
</feature>
<feature type="chain" id="PRO_5029831471" evidence="2">
    <location>
        <begin position="16"/>
        <end position="142"/>
    </location>
</feature>
<accession>A0A7J7UTH5</accession>
<evidence type="ECO:0000256" key="1">
    <source>
        <dbReference type="SAM" id="MobiDB-lite"/>
    </source>
</evidence>
<evidence type="ECO:0000256" key="2">
    <source>
        <dbReference type="SAM" id="SignalP"/>
    </source>
</evidence>
<comment type="caution">
    <text evidence="3">The sequence shown here is derived from an EMBL/GenBank/DDBJ whole genome shotgun (WGS) entry which is preliminary data.</text>
</comment>
<organism evidence="3 4">
    <name type="scientific">Pipistrellus kuhlii</name>
    <name type="common">Kuhl's pipistrelle</name>
    <dbReference type="NCBI Taxonomy" id="59472"/>
    <lineage>
        <taxon>Eukaryota</taxon>
        <taxon>Metazoa</taxon>
        <taxon>Chordata</taxon>
        <taxon>Craniata</taxon>
        <taxon>Vertebrata</taxon>
        <taxon>Euteleostomi</taxon>
        <taxon>Mammalia</taxon>
        <taxon>Eutheria</taxon>
        <taxon>Laurasiatheria</taxon>
        <taxon>Chiroptera</taxon>
        <taxon>Yangochiroptera</taxon>
        <taxon>Vespertilionidae</taxon>
        <taxon>Pipistrellus</taxon>
    </lineage>
</organism>
<dbReference type="AlphaFoldDB" id="A0A7J7UTH5"/>